<keyword evidence="2" id="KW-0805">Transcription regulation</keyword>
<dbReference type="InterPro" id="IPR038538">
    <property type="entry name" value="MTERF_sf"/>
</dbReference>
<dbReference type="Proteomes" id="UP000815325">
    <property type="component" value="Unassembled WGS sequence"/>
</dbReference>
<protein>
    <submittedName>
        <fullName evidence="5">Uncharacterized protein</fullName>
    </submittedName>
</protein>
<name>A0ABQ7H282_DUNSA</name>
<dbReference type="Pfam" id="PF02536">
    <property type="entry name" value="mTERF"/>
    <property type="match status" value="1"/>
</dbReference>
<feature type="compositionally biased region" description="Basic and acidic residues" evidence="4">
    <location>
        <begin position="76"/>
        <end position="95"/>
    </location>
</feature>
<feature type="region of interest" description="Disordered" evidence="4">
    <location>
        <begin position="634"/>
        <end position="716"/>
    </location>
</feature>
<keyword evidence="2" id="KW-0804">Transcription</keyword>
<feature type="compositionally biased region" description="Low complexity" evidence="4">
    <location>
        <begin position="911"/>
        <end position="929"/>
    </location>
</feature>
<feature type="compositionally biased region" description="Polar residues" evidence="4">
    <location>
        <begin position="884"/>
        <end position="893"/>
    </location>
</feature>
<evidence type="ECO:0000256" key="1">
    <source>
        <dbReference type="ARBA" id="ARBA00007692"/>
    </source>
</evidence>
<feature type="compositionally biased region" description="Polar residues" evidence="4">
    <location>
        <begin position="1251"/>
        <end position="1265"/>
    </location>
</feature>
<feature type="region of interest" description="Disordered" evidence="4">
    <location>
        <begin position="760"/>
        <end position="784"/>
    </location>
</feature>
<feature type="compositionally biased region" description="Low complexity" evidence="4">
    <location>
        <begin position="431"/>
        <end position="444"/>
    </location>
</feature>
<feature type="region of interest" description="Disordered" evidence="4">
    <location>
        <begin position="1244"/>
        <end position="1276"/>
    </location>
</feature>
<dbReference type="InterPro" id="IPR003690">
    <property type="entry name" value="MTERF"/>
</dbReference>
<comment type="similarity">
    <text evidence="1">Belongs to the mTERF family.</text>
</comment>
<reference evidence="5" key="1">
    <citation type="submission" date="2017-08" db="EMBL/GenBank/DDBJ databases">
        <authorList>
            <person name="Polle J.E."/>
            <person name="Barry K."/>
            <person name="Cushman J."/>
            <person name="Schmutz J."/>
            <person name="Tran D."/>
            <person name="Hathwaick L.T."/>
            <person name="Yim W.C."/>
            <person name="Jenkins J."/>
            <person name="Mckie-Krisberg Z.M."/>
            <person name="Prochnik S."/>
            <person name="Lindquist E."/>
            <person name="Dockter R.B."/>
            <person name="Adam C."/>
            <person name="Molina H."/>
            <person name="Bunkerborg J."/>
            <person name="Jin E."/>
            <person name="Buchheim M."/>
            <person name="Magnuson J."/>
        </authorList>
    </citation>
    <scope>NUCLEOTIDE SEQUENCE</scope>
    <source>
        <strain evidence="5">CCAP 19/18</strain>
    </source>
</reference>
<dbReference type="EMBL" id="MU069499">
    <property type="protein sequence ID" value="KAF5840950.1"/>
    <property type="molecule type" value="Genomic_DNA"/>
</dbReference>
<feature type="region of interest" description="Disordered" evidence="4">
    <location>
        <begin position="52"/>
        <end position="96"/>
    </location>
</feature>
<feature type="compositionally biased region" description="Polar residues" evidence="4">
    <location>
        <begin position="399"/>
        <end position="413"/>
    </location>
</feature>
<feature type="compositionally biased region" description="Low complexity" evidence="4">
    <location>
        <begin position="853"/>
        <end position="867"/>
    </location>
</feature>
<feature type="compositionally biased region" description="Polar residues" evidence="4">
    <location>
        <begin position="1203"/>
        <end position="1212"/>
    </location>
</feature>
<feature type="region of interest" description="Disordered" evidence="4">
    <location>
        <begin position="1181"/>
        <end position="1213"/>
    </location>
</feature>
<feature type="compositionally biased region" description="Polar residues" evidence="4">
    <location>
        <begin position="760"/>
        <end position="773"/>
    </location>
</feature>
<dbReference type="Gene3D" id="1.25.70.10">
    <property type="entry name" value="Transcription termination factor 3, mitochondrial"/>
    <property type="match status" value="2"/>
</dbReference>
<sequence>MRCCTNACSNHAGTTKTGAHVTRVLAPAAPYAPAAAAAAAAATAHTGFDGGCTPSRQGQRQPAAASFCGRHGLSSDGKRLGSCDSRFRRQSSDWRRLRRSNRCAAIPVAASAAPSASVPSRNASSITFSGQASPEPQLPSHVPSHSSTATSADIPGNPCTADSAPHYPAAHKPLGNPAQQMPLLAPNFSTSNALGKVQQQEPPGPGTTLQNMPCLSVGPVELADALGVPVRSARALLSQHGGPLRQLTVLTFAARQPEVLRTDATPAAVAAQVRQMAASLGLHPNLFAGLVARQPEFLEGSTPTCCTFPHLQSEPKLTPGHALPPPSQPFPDSQNSLSSGTSGKEGRGLPQPSPSPPAPHTSPMQTDSDQSRSEQSTRHASSRPLPSSPFSLPSYSPSTANPSSQSRHSSAPALNSPLPVPRSNPLPNPASAPSSSVPLPTPTSHACVPSPPGDTLLEPLLGRARSGAEHHYKSGSSSSRSSNSSTTLVRPLSPRATHAHTIAHDPSPTPATRFPSAQQHMHTLQFPGASSIQPNSKVTDPGREMEEKSGATAHAVEAEQRGRQAATAMRRLARKAAQVEAKARTRMAGLSVMARLPATEFFMLIALPSAALQRRLLQLEGILLNQGTPVAAATPGTSTTHGSIPAGTLGGADTRAGPWKASSSLQRQSSPAWSRTGSGADAWGIPRAASSSLQRQRSPAWSQAVSGERRGFSSKQSFGREDVWGEYVRGLHTYSRSSSGSGGGGGREMGALSGNHASNILISFGSSSNGRPGQQQQQQQQEAQPCLHPFRTFQSSVFYAPGLHWIVEPASPSAAAGVSTPARSSAALSRPLPDSQRGVRGSSPKGTGTQNVAHGSSAIAASQQGAGDRAGGTDSSSSSSSPSMGTRIQNGAHGSSAIMASQRGAADRMYGSGSSSSSSSKGTRASRSQSLHLTLMEGADMDDDCVSGAGLWGHPTLGTGNNNSSSGRSTNSSPDGGGSVGSDSSSGGTGNGGGGVGREGYGVIDVRGIVASCPMLLVAPLREVSCSWRALCALLGPHSKTAQRCALIARDPALLLVPPRSLKAAMDWLCSELGMSATQAASCVLQQPKLLKRDPDALLAQVQELSAVWGVPSPHVRSCLRKCPSLLAHEPRSLGTKVQDFQHLLCLSRAQVLDLVLRMPVLLTHSPRTLTHKLDSLAALFRPPTPHQQPEPLGSQHAAASMGPSSVQSQLAAESLGPDLRGAQISEGPRSQHAAAILGPSSVRAHDKHGAQQQASKPAPSNKQAASIKETQQHEQAQQSLALRLALAEPHLLTQAPGSLRAKLVAIAEHLGIPLQQAKQVVLRCPTLLALSTRQLTQRMQQLAWAIEGDLELELDRRLTPTPAVTPPPPHVHMHAPTKAAEGGQQSVGQEIPPGGLQEHAGVQEEGVERVPASTWSNGRVAEAKAVQEAVCLLVCHWPQVLVDAEGMPPMLRQQTVGSLADIGTKKRRQKFE</sequence>
<keyword evidence="3" id="KW-0809">Transit peptide</keyword>
<feature type="compositionally biased region" description="Polar residues" evidence="4">
    <location>
        <begin position="525"/>
        <end position="538"/>
    </location>
</feature>
<keyword evidence="2" id="KW-0806">Transcription termination</keyword>
<feature type="region of interest" description="Disordered" evidence="4">
    <location>
        <begin position="734"/>
        <end position="753"/>
    </location>
</feature>
<feature type="compositionally biased region" description="Low complexity" evidence="4">
    <location>
        <begin position="109"/>
        <end position="126"/>
    </location>
</feature>
<feature type="region of interest" description="Disordered" evidence="4">
    <location>
        <begin position="956"/>
        <end position="995"/>
    </location>
</feature>
<feature type="compositionally biased region" description="Polar residues" evidence="4">
    <location>
        <begin position="661"/>
        <end position="677"/>
    </location>
</feature>
<evidence type="ECO:0000256" key="3">
    <source>
        <dbReference type="ARBA" id="ARBA00022946"/>
    </source>
</evidence>
<comment type="caution">
    <text evidence="5">The sequence shown here is derived from an EMBL/GenBank/DDBJ whole genome shotgun (WGS) entry which is preliminary data.</text>
</comment>
<feature type="compositionally biased region" description="Basic and acidic residues" evidence="4">
    <location>
        <begin position="540"/>
        <end position="549"/>
    </location>
</feature>
<feature type="compositionally biased region" description="Low complexity" evidence="4">
    <location>
        <begin position="474"/>
        <end position="485"/>
    </location>
</feature>
<feature type="region of interest" description="Disordered" evidence="4">
    <location>
        <begin position="814"/>
        <end position="929"/>
    </location>
</feature>
<feature type="compositionally biased region" description="Low complexity" evidence="4">
    <location>
        <begin position="956"/>
        <end position="974"/>
    </location>
</feature>
<feature type="compositionally biased region" description="Low complexity" evidence="4">
    <location>
        <begin position="686"/>
        <end position="700"/>
    </location>
</feature>
<keyword evidence="6" id="KW-1185">Reference proteome</keyword>
<feature type="region of interest" description="Disordered" evidence="4">
    <location>
        <begin position="109"/>
        <end position="179"/>
    </location>
</feature>
<feature type="region of interest" description="Disordered" evidence="4">
    <location>
        <begin position="525"/>
        <end position="563"/>
    </location>
</feature>
<organism evidence="5 6">
    <name type="scientific">Dunaliella salina</name>
    <name type="common">Green alga</name>
    <name type="synonym">Protococcus salinus</name>
    <dbReference type="NCBI Taxonomy" id="3046"/>
    <lineage>
        <taxon>Eukaryota</taxon>
        <taxon>Viridiplantae</taxon>
        <taxon>Chlorophyta</taxon>
        <taxon>core chlorophytes</taxon>
        <taxon>Chlorophyceae</taxon>
        <taxon>CS clade</taxon>
        <taxon>Chlamydomonadales</taxon>
        <taxon>Dunaliellaceae</taxon>
        <taxon>Dunaliella</taxon>
    </lineage>
</organism>
<gene>
    <name evidence="5" type="ORF">DUNSADRAFT_14974</name>
</gene>
<accession>A0ABQ7H282</accession>
<evidence type="ECO:0000256" key="2">
    <source>
        <dbReference type="ARBA" id="ARBA00022472"/>
    </source>
</evidence>
<feature type="region of interest" description="Disordered" evidence="4">
    <location>
        <begin position="309"/>
        <end position="492"/>
    </location>
</feature>
<feature type="compositionally biased region" description="Pro residues" evidence="4">
    <location>
        <begin position="351"/>
        <end position="360"/>
    </location>
</feature>
<feature type="compositionally biased region" description="Polar residues" evidence="4">
    <location>
        <begin position="330"/>
        <end position="342"/>
    </location>
</feature>
<evidence type="ECO:0000256" key="4">
    <source>
        <dbReference type="SAM" id="MobiDB-lite"/>
    </source>
</evidence>
<evidence type="ECO:0000313" key="6">
    <source>
        <dbReference type="Proteomes" id="UP000815325"/>
    </source>
</evidence>
<feature type="compositionally biased region" description="Pro residues" evidence="4">
    <location>
        <begin position="418"/>
        <end position="430"/>
    </location>
</feature>
<proteinExistence type="inferred from homology"/>
<evidence type="ECO:0000313" key="5">
    <source>
        <dbReference type="EMBL" id="KAF5840950.1"/>
    </source>
</evidence>
<feature type="compositionally biased region" description="Low complexity" evidence="4">
    <location>
        <begin position="382"/>
        <end position="398"/>
    </location>
</feature>